<evidence type="ECO:0000256" key="3">
    <source>
        <dbReference type="ARBA" id="ARBA00023163"/>
    </source>
</evidence>
<organism evidence="5 6">
    <name type="scientific">Devosia yakushimensis</name>
    <dbReference type="NCBI Taxonomy" id="470028"/>
    <lineage>
        <taxon>Bacteria</taxon>
        <taxon>Pseudomonadati</taxon>
        <taxon>Pseudomonadota</taxon>
        <taxon>Alphaproteobacteria</taxon>
        <taxon>Hyphomicrobiales</taxon>
        <taxon>Devosiaceae</taxon>
        <taxon>Devosia</taxon>
    </lineage>
</organism>
<evidence type="ECO:0000313" key="6">
    <source>
        <dbReference type="Proteomes" id="UP001161406"/>
    </source>
</evidence>
<dbReference type="Pfam" id="PF13377">
    <property type="entry name" value="Peripla_BP_3"/>
    <property type="match status" value="1"/>
</dbReference>
<keyword evidence="3" id="KW-0804">Transcription</keyword>
<dbReference type="CDD" id="cd01392">
    <property type="entry name" value="HTH_LacI"/>
    <property type="match status" value="1"/>
</dbReference>
<dbReference type="RefSeq" id="WP_284392072.1">
    <property type="nucleotide sequence ID" value="NZ_BSNG01000001.1"/>
</dbReference>
<dbReference type="PROSITE" id="PS50932">
    <property type="entry name" value="HTH_LACI_2"/>
    <property type="match status" value="1"/>
</dbReference>
<dbReference type="InterPro" id="IPR046335">
    <property type="entry name" value="LacI/GalR-like_sensor"/>
</dbReference>
<evidence type="ECO:0000313" key="5">
    <source>
        <dbReference type="EMBL" id="GLQ10983.1"/>
    </source>
</evidence>
<dbReference type="SUPFAM" id="SSF53822">
    <property type="entry name" value="Periplasmic binding protein-like I"/>
    <property type="match status" value="1"/>
</dbReference>
<dbReference type="PANTHER" id="PTHR30146">
    <property type="entry name" value="LACI-RELATED TRANSCRIPTIONAL REPRESSOR"/>
    <property type="match status" value="1"/>
</dbReference>
<dbReference type="SUPFAM" id="SSF47413">
    <property type="entry name" value="lambda repressor-like DNA-binding domains"/>
    <property type="match status" value="1"/>
</dbReference>
<dbReference type="Proteomes" id="UP001161406">
    <property type="component" value="Unassembled WGS sequence"/>
</dbReference>
<evidence type="ECO:0000256" key="1">
    <source>
        <dbReference type="ARBA" id="ARBA00023015"/>
    </source>
</evidence>
<keyword evidence="6" id="KW-1185">Reference proteome</keyword>
<dbReference type="SMART" id="SM00354">
    <property type="entry name" value="HTH_LACI"/>
    <property type="match status" value="1"/>
</dbReference>
<dbReference type="PANTHER" id="PTHR30146:SF138">
    <property type="entry name" value="TRANSCRIPTIONAL REGULATORY PROTEIN"/>
    <property type="match status" value="1"/>
</dbReference>
<dbReference type="InterPro" id="IPR010982">
    <property type="entry name" value="Lambda_DNA-bd_dom_sf"/>
</dbReference>
<sequence>MVEAKPGKKSDRVTIREVAEDAGVSVAAVSKVLREAYGVSESLRNKVRASMDKLNYRPLASARGMRGQTYTLGLILPDIRNPFFADILAGVNSALERTQYQLMMGTSHSHGPAEEAMIEAMIDRQMDGIILIGTTKYVDRLGHLARQKPLVAIGHHAKSNTDFDTVNNDDQLGARLVVKHLLANGFRNIAMLSLATTTSTILAERELGYRREMIEQGVGENINIVRSPQTLREVQIAARRLLGGPDRPEALFCWTDFIALEVISVATELGLSIPGDLAIVGYDNTMYCDFAQNALTSVDQSGELLGLQSARLLIERVRGRGEAEHFVVTPRVVARNSSKRRAV</sequence>
<keyword evidence="1" id="KW-0805">Transcription regulation</keyword>
<evidence type="ECO:0000259" key="4">
    <source>
        <dbReference type="PROSITE" id="PS50932"/>
    </source>
</evidence>
<comment type="caution">
    <text evidence="5">The sequence shown here is derived from an EMBL/GenBank/DDBJ whole genome shotgun (WGS) entry which is preliminary data.</text>
</comment>
<gene>
    <name evidence="5" type="primary">lacI</name>
    <name evidence="5" type="ORF">GCM10007913_29150</name>
</gene>
<feature type="domain" description="HTH lacI-type" evidence="4">
    <location>
        <begin position="13"/>
        <end position="67"/>
    </location>
</feature>
<dbReference type="InterPro" id="IPR028082">
    <property type="entry name" value="Peripla_BP_I"/>
</dbReference>
<dbReference type="Gene3D" id="1.10.260.40">
    <property type="entry name" value="lambda repressor-like DNA-binding domains"/>
    <property type="match status" value="1"/>
</dbReference>
<dbReference type="InterPro" id="IPR000843">
    <property type="entry name" value="HTH_LacI"/>
</dbReference>
<proteinExistence type="predicted"/>
<protein>
    <submittedName>
        <fullName evidence="5">LacI family transcriptional regulator</fullName>
    </submittedName>
</protein>
<name>A0ABQ5UIG3_9HYPH</name>
<accession>A0ABQ5UIG3</accession>
<dbReference type="Pfam" id="PF00356">
    <property type="entry name" value="LacI"/>
    <property type="match status" value="1"/>
</dbReference>
<dbReference type="EMBL" id="BSNG01000001">
    <property type="protein sequence ID" value="GLQ10983.1"/>
    <property type="molecule type" value="Genomic_DNA"/>
</dbReference>
<dbReference type="PROSITE" id="PS00356">
    <property type="entry name" value="HTH_LACI_1"/>
    <property type="match status" value="1"/>
</dbReference>
<dbReference type="Gene3D" id="3.40.50.2300">
    <property type="match status" value="2"/>
</dbReference>
<reference evidence="5" key="2">
    <citation type="submission" date="2023-01" db="EMBL/GenBank/DDBJ databases">
        <title>Draft genome sequence of Devosia yakushimensis strain NBRC 103855.</title>
        <authorList>
            <person name="Sun Q."/>
            <person name="Mori K."/>
        </authorList>
    </citation>
    <scope>NUCLEOTIDE SEQUENCE</scope>
    <source>
        <strain evidence="5">NBRC 103855</strain>
    </source>
</reference>
<reference evidence="5" key="1">
    <citation type="journal article" date="2014" name="Int. J. Syst. Evol. Microbiol.">
        <title>Complete genome of a new Firmicutes species belonging to the dominant human colonic microbiota ('Ruminococcus bicirculans') reveals two chromosomes and a selective capacity to utilize plant glucans.</title>
        <authorList>
            <consortium name="NISC Comparative Sequencing Program"/>
            <person name="Wegmann U."/>
            <person name="Louis P."/>
            <person name="Goesmann A."/>
            <person name="Henrissat B."/>
            <person name="Duncan S.H."/>
            <person name="Flint H.J."/>
        </authorList>
    </citation>
    <scope>NUCLEOTIDE SEQUENCE</scope>
    <source>
        <strain evidence="5">NBRC 103855</strain>
    </source>
</reference>
<keyword evidence="2" id="KW-0238">DNA-binding</keyword>
<dbReference type="CDD" id="cd06267">
    <property type="entry name" value="PBP1_LacI_sugar_binding-like"/>
    <property type="match status" value="1"/>
</dbReference>
<evidence type="ECO:0000256" key="2">
    <source>
        <dbReference type="ARBA" id="ARBA00023125"/>
    </source>
</evidence>